<evidence type="ECO:0000313" key="1">
    <source>
        <dbReference type="EMBL" id="MYM55196.1"/>
    </source>
</evidence>
<evidence type="ECO:0000313" key="2">
    <source>
        <dbReference type="Proteomes" id="UP000479043"/>
    </source>
</evidence>
<sequence>MLDDRTGDAADPVKLQLIHASRHRARLKLDTPAGHDALARLADSFASVPGVLRAQVRPNTGSVIVESHSPIAEVLKEAATRGFARIGEKPQAPPVNQVLQMGLMQADLGLKDKTGNALDLRTAIALALIGGAVVQLGRGRIAGPATTLALGALSLLDRTAKRG</sequence>
<name>A0A6L8LJQ1_9RHOB</name>
<protein>
    <submittedName>
        <fullName evidence="1">Uncharacterized protein</fullName>
    </submittedName>
</protein>
<gene>
    <name evidence="1" type="ORF">GR167_07760</name>
</gene>
<accession>A0A6L8LJQ1</accession>
<dbReference type="Proteomes" id="UP000479043">
    <property type="component" value="Unassembled WGS sequence"/>
</dbReference>
<organism evidence="1 2">
    <name type="scientific">Thalassovita mangrovi</name>
    <dbReference type="NCBI Taxonomy" id="2692236"/>
    <lineage>
        <taxon>Bacteria</taxon>
        <taxon>Pseudomonadati</taxon>
        <taxon>Pseudomonadota</taxon>
        <taxon>Alphaproteobacteria</taxon>
        <taxon>Rhodobacterales</taxon>
        <taxon>Roseobacteraceae</taxon>
        <taxon>Thalassovita</taxon>
    </lineage>
</organism>
<dbReference type="AlphaFoldDB" id="A0A6L8LJQ1"/>
<reference evidence="1 2" key="1">
    <citation type="submission" date="2020-01" db="EMBL/GenBank/DDBJ databases">
        <authorList>
            <person name="Chen S."/>
        </authorList>
    </citation>
    <scope>NUCLEOTIDE SEQUENCE [LARGE SCALE GENOMIC DNA]</scope>
    <source>
        <strain evidence="1 2">GS-10</strain>
    </source>
</reference>
<dbReference type="EMBL" id="WWEN01000003">
    <property type="protein sequence ID" value="MYM55196.1"/>
    <property type="molecule type" value="Genomic_DNA"/>
</dbReference>
<dbReference type="RefSeq" id="WP_160972901.1">
    <property type="nucleotide sequence ID" value="NZ_WWEN01000003.1"/>
</dbReference>
<proteinExistence type="predicted"/>
<keyword evidence="2" id="KW-1185">Reference proteome</keyword>
<comment type="caution">
    <text evidence="1">The sequence shown here is derived from an EMBL/GenBank/DDBJ whole genome shotgun (WGS) entry which is preliminary data.</text>
</comment>